<evidence type="ECO:0000259" key="1">
    <source>
        <dbReference type="PROSITE" id="PS50994"/>
    </source>
</evidence>
<organism evidence="2 3">
    <name type="scientific">Candidatus Roizmanbacteria bacterium CG11_big_fil_rev_8_21_14_0_20_36_8</name>
    <dbReference type="NCBI Taxonomy" id="1974856"/>
    <lineage>
        <taxon>Bacteria</taxon>
        <taxon>Candidatus Roizmaniibacteriota</taxon>
    </lineage>
</organism>
<protein>
    <recommendedName>
        <fullName evidence="1">Integrase catalytic domain-containing protein</fullName>
    </recommendedName>
</protein>
<dbReference type="InterPro" id="IPR036397">
    <property type="entry name" value="RNaseH_sf"/>
</dbReference>
<dbReference type="PROSITE" id="PS50994">
    <property type="entry name" value="INTEGRASE"/>
    <property type="match status" value="1"/>
</dbReference>
<sequence>MHDDIDDTLGHKKLAPLLGTNKKRVLRVMNKYGIKARRRSKKYHYHGKTTIAQPNRANEPDMKESFDLGIVFSDMFEFRLLDGSILRGCFALLKQTRQILSLIFDYSMKANLVHATINSMSEQDDLYIWHTDQGKQYGAGKTIDLVIEKGLLPSMSRAGTPTDNPYAERFVGQFKHAVVRRQKYPDLGSFLYQAEKWINFYNEARPHEGTEMLSPNQYALKYGWKTVPYITQLTVQ</sequence>
<proteinExistence type="predicted"/>
<dbReference type="EMBL" id="PCVM01000060">
    <property type="protein sequence ID" value="PIQ73418.1"/>
    <property type="molecule type" value="Genomic_DNA"/>
</dbReference>
<dbReference type="SUPFAM" id="SSF53098">
    <property type="entry name" value="Ribonuclease H-like"/>
    <property type="match status" value="1"/>
</dbReference>
<name>A0A2M6IU19_9BACT</name>
<dbReference type="AlphaFoldDB" id="A0A2M6IU19"/>
<dbReference type="Gene3D" id="3.30.420.10">
    <property type="entry name" value="Ribonuclease H-like superfamily/Ribonuclease H"/>
    <property type="match status" value="1"/>
</dbReference>
<dbReference type="PANTHER" id="PTHR46889:SF4">
    <property type="entry name" value="TRANSPOSASE INSO FOR INSERTION SEQUENCE ELEMENT IS911B-RELATED"/>
    <property type="match status" value="1"/>
</dbReference>
<dbReference type="InterPro" id="IPR012337">
    <property type="entry name" value="RNaseH-like_sf"/>
</dbReference>
<dbReference type="GO" id="GO:0015074">
    <property type="term" value="P:DNA integration"/>
    <property type="evidence" value="ECO:0007669"/>
    <property type="project" value="InterPro"/>
</dbReference>
<comment type="caution">
    <text evidence="2">The sequence shown here is derived from an EMBL/GenBank/DDBJ whole genome shotgun (WGS) entry which is preliminary data.</text>
</comment>
<accession>A0A2M6IU19</accession>
<dbReference type="Proteomes" id="UP000231056">
    <property type="component" value="Unassembled WGS sequence"/>
</dbReference>
<feature type="domain" description="Integrase catalytic" evidence="1">
    <location>
        <begin position="56"/>
        <end position="223"/>
    </location>
</feature>
<dbReference type="PANTHER" id="PTHR46889">
    <property type="entry name" value="TRANSPOSASE INSF FOR INSERTION SEQUENCE IS3B-RELATED"/>
    <property type="match status" value="1"/>
</dbReference>
<evidence type="ECO:0000313" key="2">
    <source>
        <dbReference type="EMBL" id="PIQ73418.1"/>
    </source>
</evidence>
<dbReference type="Pfam" id="PF13683">
    <property type="entry name" value="rve_3"/>
    <property type="match status" value="1"/>
</dbReference>
<dbReference type="InterPro" id="IPR050900">
    <property type="entry name" value="Transposase_IS3/IS150/IS904"/>
</dbReference>
<reference evidence="2 3" key="1">
    <citation type="submission" date="2017-09" db="EMBL/GenBank/DDBJ databases">
        <title>Depth-based differentiation of microbial function through sediment-hosted aquifers and enrichment of novel symbionts in the deep terrestrial subsurface.</title>
        <authorList>
            <person name="Probst A.J."/>
            <person name="Ladd B."/>
            <person name="Jarett J.K."/>
            <person name="Geller-Mcgrath D.E."/>
            <person name="Sieber C.M."/>
            <person name="Emerson J.B."/>
            <person name="Anantharaman K."/>
            <person name="Thomas B.C."/>
            <person name="Malmstrom R."/>
            <person name="Stieglmeier M."/>
            <person name="Klingl A."/>
            <person name="Woyke T."/>
            <person name="Ryan C.M."/>
            <person name="Banfield J.F."/>
        </authorList>
    </citation>
    <scope>NUCLEOTIDE SEQUENCE [LARGE SCALE GENOMIC DNA]</scope>
    <source>
        <strain evidence="2">CG11_big_fil_rev_8_21_14_0_20_36_8</strain>
    </source>
</reference>
<gene>
    <name evidence="2" type="ORF">COV58_02615</name>
</gene>
<dbReference type="InterPro" id="IPR001584">
    <property type="entry name" value="Integrase_cat-core"/>
</dbReference>
<evidence type="ECO:0000313" key="3">
    <source>
        <dbReference type="Proteomes" id="UP000231056"/>
    </source>
</evidence>
<dbReference type="GO" id="GO:0003676">
    <property type="term" value="F:nucleic acid binding"/>
    <property type="evidence" value="ECO:0007669"/>
    <property type="project" value="InterPro"/>
</dbReference>